<organism evidence="1 2">
    <name type="scientific">Glycomyces harbinensis</name>
    <dbReference type="NCBI Taxonomy" id="58114"/>
    <lineage>
        <taxon>Bacteria</taxon>
        <taxon>Bacillati</taxon>
        <taxon>Actinomycetota</taxon>
        <taxon>Actinomycetes</taxon>
        <taxon>Glycomycetales</taxon>
        <taxon>Glycomycetaceae</taxon>
        <taxon>Glycomyces</taxon>
    </lineage>
</organism>
<dbReference type="EMBL" id="FNAD01000005">
    <property type="protein sequence ID" value="SDD54877.1"/>
    <property type="molecule type" value="Genomic_DNA"/>
</dbReference>
<dbReference type="RefSeq" id="WP_091032879.1">
    <property type="nucleotide sequence ID" value="NZ_FNAD01000005.1"/>
</dbReference>
<dbReference type="OrthoDB" id="5192892at2"/>
<sequence length="110" mass="11532">MQNNNDIPSADAFEAHAEGIKTKVTDRVSQAFDAAQQKGFGDLLDFGIVNLPFAGGAADLANKATAAIGSAREGTEELAAQIKETGAAYHDNDGAVAAEFNRFTSETEQQ</sequence>
<accession>A0A1G6VPE2</accession>
<proteinExistence type="predicted"/>
<dbReference type="Proteomes" id="UP000198949">
    <property type="component" value="Unassembled WGS sequence"/>
</dbReference>
<dbReference type="AlphaFoldDB" id="A0A1G6VPE2"/>
<gene>
    <name evidence="1" type="ORF">SAMN05216270_10534</name>
</gene>
<reference evidence="2" key="1">
    <citation type="submission" date="2016-10" db="EMBL/GenBank/DDBJ databases">
        <authorList>
            <person name="Varghese N."/>
            <person name="Submissions S."/>
        </authorList>
    </citation>
    <scope>NUCLEOTIDE SEQUENCE [LARGE SCALE GENOMIC DNA]</scope>
    <source>
        <strain evidence="2">CGMCC 4.3516</strain>
    </source>
</reference>
<protein>
    <recommendedName>
        <fullName evidence="3">Excreted virulence factor EspC, type VII ESX diderm</fullName>
    </recommendedName>
</protein>
<name>A0A1G6VPE2_9ACTN</name>
<evidence type="ECO:0000313" key="1">
    <source>
        <dbReference type="EMBL" id="SDD54877.1"/>
    </source>
</evidence>
<evidence type="ECO:0000313" key="2">
    <source>
        <dbReference type="Proteomes" id="UP000198949"/>
    </source>
</evidence>
<evidence type="ECO:0008006" key="3">
    <source>
        <dbReference type="Google" id="ProtNLM"/>
    </source>
</evidence>
<dbReference type="STRING" id="58114.SAMN05216270_10534"/>
<keyword evidence="2" id="KW-1185">Reference proteome</keyword>